<feature type="domain" description="Sugar phosphate transporter" evidence="6">
    <location>
        <begin position="7"/>
        <end position="200"/>
    </location>
</feature>
<accession>A0A9P7VFD1</accession>
<keyword evidence="4 5" id="KW-0472">Membrane</keyword>
<feature type="transmembrane region" description="Helical" evidence="5">
    <location>
        <begin position="121"/>
        <end position="154"/>
    </location>
</feature>
<feature type="transmembrane region" description="Helical" evidence="5">
    <location>
        <begin position="302"/>
        <end position="327"/>
    </location>
</feature>
<evidence type="ECO:0000259" key="6">
    <source>
        <dbReference type="Pfam" id="PF03151"/>
    </source>
</evidence>
<dbReference type="EMBL" id="JAHMUF010000001">
    <property type="protein sequence ID" value="KAG7196241.1"/>
    <property type="molecule type" value="Genomic_DNA"/>
</dbReference>
<dbReference type="AlphaFoldDB" id="A0A9P7VFD1"/>
<name>A0A9P7VFD1_9ASCO</name>
<proteinExistence type="predicted"/>
<evidence type="ECO:0000256" key="4">
    <source>
        <dbReference type="ARBA" id="ARBA00023136"/>
    </source>
</evidence>
<evidence type="ECO:0000256" key="5">
    <source>
        <dbReference type="SAM" id="Phobius"/>
    </source>
</evidence>
<evidence type="ECO:0000256" key="2">
    <source>
        <dbReference type="ARBA" id="ARBA00022692"/>
    </source>
</evidence>
<keyword evidence="8" id="KW-1185">Reference proteome</keyword>
<feature type="transmembrane region" description="Helical" evidence="5">
    <location>
        <begin position="334"/>
        <end position="353"/>
    </location>
</feature>
<sequence length="391" mass="43184">MEMRTWKILALSVVWYVVSCFTTVVSRIILSQEKLPLFLGQCQFLITGSIAFCILVLRQRRQAETGTSSKGGDNQRIFNGVALAMVAPLGIFQFVGKYFSLHSVPLISLATANSVRSMSPILVVIGYRLVFGVHFPVSTYLSLVPLIGGVIMLIRSTSSMGQATSANELDPAELRGVLYCLASSITFTGQNMYTKLLITNRFQPPKELALNINNTNSVDFSDIEKDHHLPKGHSGSTVQSPYNVTVESNRRFGNPLTYFTANSNSNVPIQSPDKMTTILYCSLIGFIISLVGVLANENPWHISAWTMFLIVVDSISHFIQMFLLIYLLESVPAVTYLISSIIKRIAVLSFSLLMSESHQFDSSQISSNQLWGVALVGIGLYSYSHWGSKAK</sequence>
<dbReference type="Pfam" id="PF03151">
    <property type="entry name" value="TPT"/>
    <property type="match status" value="1"/>
</dbReference>
<evidence type="ECO:0000313" key="7">
    <source>
        <dbReference type="EMBL" id="KAG7196241.1"/>
    </source>
</evidence>
<dbReference type="InterPro" id="IPR004853">
    <property type="entry name" value="Sugar_P_trans_dom"/>
</dbReference>
<evidence type="ECO:0000256" key="1">
    <source>
        <dbReference type="ARBA" id="ARBA00004141"/>
    </source>
</evidence>
<feature type="transmembrane region" description="Helical" evidence="5">
    <location>
        <begin position="37"/>
        <end position="57"/>
    </location>
</feature>
<keyword evidence="3 5" id="KW-1133">Transmembrane helix</keyword>
<dbReference type="PANTHER" id="PTHR11132">
    <property type="entry name" value="SOLUTE CARRIER FAMILY 35"/>
    <property type="match status" value="1"/>
</dbReference>
<feature type="transmembrane region" description="Helical" evidence="5">
    <location>
        <begin position="77"/>
        <end position="101"/>
    </location>
</feature>
<dbReference type="OrthoDB" id="1588579at2759"/>
<protein>
    <recommendedName>
        <fullName evidence="6">Sugar phosphate transporter domain-containing protein</fullName>
    </recommendedName>
</protein>
<evidence type="ECO:0000313" key="8">
    <source>
        <dbReference type="Proteomes" id="UP000790833"/>
    </source>
</evidence>
<dbReference type="RefSeq" id="XP_043051786.1">
    <property type="nucleotide sequence ID" value="XM_043191109.1"/>
</dbReference>
<keyword evidence="2 5" id="KW-0812">Transmembrane</keyword>
<dbReference type="InterPro" id="IPR050186">
    <property type="entry name" value="TPT_transporter"/>
</dbReference>
<evidence type="ECO:0000256" key="3">
    <source>
        <dbReference type="ARBA" id="ARBA00022989"/>
    </source>
</evidence>
<dbReference type="GO" id="GO:0016020">
    <property type="term" value="C:membrane"/>
    <property type="evidence" value="ECO:0007669"/>
    <property type="project" value="UniProtKB-SubCell"/>
</dbReference>
<feature type="transmembrane region" description="Helical" evidence="5">
    <location>
        <begin position="365"/>
        <end position="383"/>
    </location>
</feature>
<dbReference type="Proteomes" id="UP000790833">
    <property type="component" value="Unassembled WGS sequence"/>
</dbReference>
<gene>
    <name evidence="7" type="ORF">KQ657_000254</name>
</gene>
<dbReference type="GeneID" id="66113628"/>
<organism evidence="7 8">
    <name type="scientific">Scheffersomyces spartinae</name>
    <dbReference type="NCBI Taxonomy" id="45513"/>
    <lineage>
        <taxon>Eukaryota</taxon>
        <taxon>Fungi</taxon>
        <taxon>Dikarya</taxon>
        <taxon>Ascomycota</taxon>
        <taxon>Saccharomycotina</taxon>
        <taxon>Pichiomycetes</taxon>
        <taxon>Debaryomycetaceae</taxon>
        <taxon>Scheffersomyces</taxon>
    </lineage>
</organism>
<comment type="subcellular location">
    <subcellularLocation>
        <location evidence="1">Membrane</location>
        <topology evidence="1">Multi-pass membrane protein</topology>
    </subcellularLocation>
</comment>
<feature type="transmembrane region" description="Helical" evidence="5">
    <location>
        <begin position="278"/>
        <end position="296"/>
    </location>
</feature>
<comment type="caution">
    <text evidence="7">The sequence shown here is derived from an EMBL/GenBank/DDBJ whole genome shotgun (WGS) entry which is preliminary data.</text>
</comment>
<reference evidence="7" key="1">
    <citation type="submission" date="2021-03" db="EMBL/GenBank/DDBJ databases">
        <authorList>
            <person name="Palmer J.M."/>
        </authorList>
    </citation>
    <scope>NUCLEOTIDE SEQUENCE</scope>
    <source>
        <strain evidence="7">ARV_011</strain>
    </source>
</reference>